<accession>A0ABQ0P193</accession>
<keyword evidence="3" id="KW-1185">Reference proteome</keyword>
<sequence length="170" mass="19297">MQTSTSGTQQDVQRAVFRYLRSLIPADIPVIFAQENDVEIPKPPFVMINPGLSHRIATNSRMRSVDGHVTVEQATQSTVQVDCYGQGGADRMAIITALWRDSYACDWFRHNVPALTPLYAQQRQHVQFINEAQDYEERWTVDLILQANQRVTYAEDTAIYPGPISTKDLL</sequence>
<proteinExistence type="predicted"/>
<evidence type="ECO:0000313" key="3">
    <source>
        <dbReference type="Proteomes" id="UP001062901"/>
    </source>
</evidence>
<dbReference type="RefSeq" id="WP_018980331.1">
    <property type="nucleotide sequence ID" value="NZ_BAQD01000095.1"/>
</dbReference>
<comment type="caution">
    <text evidence="2">The sequence shown here is derived from an EMBL/GenBank/DDBJ whole genome shotgun (WGS) entry which is preliminary data.</text>
</comment>
<dbReference type="Proteomes" id="UP001062901">
    <property type="component" value="Unassembled WGS sequence"/>
</dbReference>
<evidence type="ECO:0000259" key="1">
    <source>
        <dbReference type="Pfam" id="PF23961"/>
    </source>
</evidence>
<reference evidence="2" key="1">
    <citation type="submission" date="2013-04" db="EMBL/GenBank/DDBJ databases">
        <title>The genome sequencing project of 58 acetic acid bacteria.</title>
        <authorList>
            <person name="Okamoto-Kainuma A."/>
            <person name="Ishikawa M."/>
            <person name="Umino S."/>
            <person name="Koizumi Y."/>
            <person name="Shiwa Y."/>
            <person name="Yoshikawa H."/>
            <person name="Matsutani M."/>
            <person name="Matsushita K."/>
        </authorList>
    </citation>
    <scope>NUCLEOTIDE SEQUENCE</scope>
    <source>
        <strain evidence="2">DSM 15669</strain>
    </source>
</reference>
<dbReference type="EMBL" id="BAQD01000095">
    <property type="protein sequence ID" value="GBQ08422.1"/>
    <property type="molecule type" value="Genomic_DNA"/>
</dbReference>
<name>A0ABQ0P193_9PROT</name>
<organism evidence="2 3">
    <name type="scientific">Saccharibacter floricola DSM 15669</name>
    <dbReference type="NCBI Taxonomy" id="1123227"/>
    <lineage>
        <taxon>Bacteria</taxon>
        <taxon>Pseudomonadati</taxon>
        <taxon>Pseudomonadota</taxon>
        <taxon>Alphaproteobacteria</taxon>
        <taxon>Acetobacterales</taxon>
        <taxon>Acetobacteraceae</taxon>
        <taxon>Saccharibacter</taxon>
    </lineage>
</organism>
<protein>
    <recommendedName>
        <fullName evidence="1">Phage neck terminator protein gp12-like domain-containing protein</fullName>
    </recommendedName>
</protein>
<feature type="domain" description="Phage neck terminator protein gp12-like" evidence="1">
    <location>
        <begin position="11"/>
        <end position="154"/>
    </location>
</feature>
<gene>
    <name evidence="2" type="ORF">AA15669_1775</name>
</gene>
<evidence type="ECO:0000313" key="2">
    <source>
        <dbReference type="EMBL" id="GBQ08422.1"/>
    </source>
</evidence>
<dbReference type="NCBIfam" id="NF047498">
    <property type="entry name" value="LIC_12616_fam"/>
    <property type="match status" value="1"/>
</dbReference>
<dbReference type="InterPro" id="IPR057087">
    <property type="entry name" value="Gp12-like"/>
</dbReference>
<dbReference type="Pfam" id="PF23961">
    <property type="entry name" value="Phage_tail_terminator_9"/>
    <property type="match status" value="1"/>
</dbReference>